<evidence type="ECO:0000313" key="14">
    <source>
        <dbReference type="Proteomes" id="UP000515161"/>
    </source>
</evidence>
<feature type="transmembrane region" description="Helical" evidence="11">
    <location>
        <begin position="203"/>
        <end position="229"/>
    </location>
</feature>
<dbReference type="GO" id="GO:0016907">
    <property type="term" value="F:G protein-coupled acetylcholine receptor activity"/>
    <property type="evidence" value="ECO:0007669"/>
    <property type="project" value="UniProtKB-UniRule"/>
</dbReference>
<evidence type="ECO:0000256" key="12">
    <source>
        <dbReference type="SAM" id="MobiDB-lite"/>
    </source>
</evidence>
<accession>A0A6P8V479</accession>
<evidence type="ECO:0000256" key="7">
    <source>
        <dbReference type="ARBA" id="ARBA00023170"/>
    </source>
</evidence>
<comment type="similarity">
    <text evidence="11">Belongs to the G-protein coupled receptor 1 family. Muscarinic acetylcholine receptor subfamily.</text>
</comment>
<comment type="caution">
    <text evidence="11">Lacks conserved residue(s) required for the propagation of feature annotation.</text>
</comment>
<evidence type="ECO:0000313" key="15">
    <source>
        <dbReference type="RefSeq" id="XP_034072037.1"/>
    </source>
</evidence>
<comment type="function">
    <text evidence="11">The muscarinic acetylcholine receptor mediates various cellular responses, including inhibition of adenylate cyclase, breakdown of phosphoinositides and modulation of potassium channels through the action of G proteins.</text>
</comment>
<sequence>MHLHLCVFPEIMGGDLNASLWLRPCVNASSCHPIRAASWPYSTAQLVLIAMATASLSVVTVTGNALVILSVKVNPRLRSVNNYFLLSLAVADLLVGLLSVSLFSLYVLIGRWPLGPASCDLFLVLNHGVSSSSVLHLLLISLDRFLCVVAAAQLPARRSANAARLMISCAWLLPFLLWTPSILSWQSSGGERLVPDGECFLQLISSPAATLATTLPSFFLPALIMVALYSRLSVASRGRLIVRPATSSPLIKDFLLKRRRSVVSREPASDVSLNQSESSTPKSGRSRKTSRSPAADTRIEDSNKIETDSSSNADANKTTFSTFSSFRSQEQRLQRLTARERRVTKTILCILIAFIVTWTPYNVMAVVAAFCHVCVPGFLWTGGYWLCYINSAVNPGCYALCNVTFRNTFLRLLRCRKSSR</sequence>
<dbReference type="SUPFAM" id="SSF81321">
    <property type="entry name" value="Family A G protein-coupled receptor-like"/>
    <property type="match status" value="1"/>
</dbReference>
<gene>
    <name evidence="15" type="primary">LOC117546063</name>
</gene>
<feature type="region of interest" description="Disordered" evidence="12">
    <location>
        <begin position="267"/>
        <end position="316"/>
    </location>
</feature>
<evidence type="ECO:0000256" key="2">
    <source>
        <dbReference type="ARBA" id="ARBA00022692"/>
    </source>
</evidence>
<protein>
    <recommendedName>
        <fullName evidence="11">Muscarinic acetylcholine receptor</fullName>
    </recommendedName>
</protein>
<organism evidence="14 15">
    <name type="scientific">Gymnodraco acuticeps</name>
    <name type="common">Antarctic dragonfish</name>
    <dbReference type="NCBI Taxonomy" id="8218"/>
    <lineage>
        <taxon>Eukaryota</taxon>
        <taxon>Metazoa</taxon>
        <taxon>Chordata</taxon>
        <taxon>Craniata</taxon>
        <taxon>Vertebrata</taxon>
        <taxon>Euteleostomi</taxon>
        <taxon>Actinopterygii</taxon>
        <taxon>Neopterygii</taxon>
        <taxon>Teleostei</taxon>
        <taxon>Neoteleostei</taxon>
        <taxon>Acanthomorphata</taxon>
        <taxon>Eupercaria</taxon>
        <taxon>Perciformes</taxon>
        <taxon>Notothenioidei</taxon>
        <taxon>Bathydraconidae</taxon>
        <taxon>Gymnodraco</taxon>
    </lineage>
</organism>
<dbReference type="Pfam" id="PF00001">
    <property type="entry name" value="7tm_1"/>
    <property type="match status" value="1"/>
</dbReference>
<dbReference type="GO" id="GO:0007197">
    <property type="term" value="P:adenylate cyclase-inhibiting G protein-coupled acetylcholine receptor signaling pathway"/>
    <property type="evidence" value="ECO:0007669"/>
    <property type="project" value="TreeGrafter"/>
</dbReference>
<evidence type="ECO:0000256" key="1">
    <source>
        <dbReference type="ARBA" id="ARBA00022475"/>
    </source>
</evidence>
<dbReference type="InParanoid" id="A0A6P8V479"/>
<dbReference type="KEGG" id="gacu:117546063"/>
<evidence type="ECO:0000256" key="11">
    <source>
        <dbReference type="RuleBase" id="RU361191"/>
    </source>
</evidence>
<dbReference type="InterPro" id="IPR000995">
    <property type="entry name" value="Musac_Ach_rcpt"/>
</dbReference>
<feature type="compositionally biased region" description="Basic and acidic residues" evidence="12">
    <location>
        <begin position="297"/>
        <end position="307"/>
    </location>
</feature>
<dbReference type="InterPro" id="IPR017452">
    <property type="entry name" value="GPCR_Rhodpsn_7TM"/>
</dbReference>
<feature type="compositionally biased region" description="Polar residues" evidence="12">
    <location>
        <begin position="271"/>
        <end position="283"/>
    </location>
</feature>
<keyword evidence="7 10" id="KW-0675">Receptor</keyword>
<dbReference type="GO" id="GO:0004993">
    <property type="term" value="F:G protein-coupled serotonin receptor activity"/>
    <property type="evidence" value="ECO:0007669"/>
    <property type="project" value="TreeGrafter"/>
</dbReference>
<evidence type="ECO:0000256" key="6">
    <source>
        <dbReference type="ARBA" id="ARBA00023136"/>
    </source>
</evidence>
<dbReference type="PROSITE" id="PS00237">
    <property type="entry name" value="G_PROTEIN_RECEP_F1_1"/>
    <property type="match status" value="1"/>
</dbReference>
<dbReference type="PANTHER" id="PTHR24247:SF180">
    <property type="entry name" value="MUSCARINIC ACETYLCHOLINE RECEPTOR M4"/>
    <property type="match status" value="1"/>
</dbReference>
<evidence type="ECO:0000256" key="10">
    <source>
        <dbReference type="RuleBase" id="RU000688"/>
    </source>
</evidence>
<dbReference type="OrthoDB" id="10071887at2759"/>
<dbReference type="AlphaFoldDB" id="A0A6P8V479"/>
<feature type="domain" description="G-protein coupled receptors family 1 profile" evidence="13">
    <location>
        <begin position="63"/>
        <end position="398"/>
    </location>
</feature>
<feature type="transmembrane region" description="Helical" evidence="11">
    <location>
        <begin position="343"/>
        <end position="361"/>
    </location>
</feature>
<dbReference type="GeneID" id="117546063"/>
<keyword evidence="14" id="KW-1185">Reference proteome</keyword>
<dbReference type="GO" id="GO:0007187">
    <property type="term" value="P:G protein-coupled receptor signaling pathway, coupled to cyclic nucleotide second messenger"/>
    <property type="evidence" value="ECO:0007669"/>
    <property type="project" value="TreeGrafter"/>
</dbReference>
<dbReference type="Proteomes" id="UP000515161">
    <property type="component" value="Unplaced"/>
</dbReference>
<evidence type="ECO:0000256" key="4">
    <source>
        <dbReference type="ARBA" id="ARBA00023018"/>
    </source>
</evidence>
<keyword evidence="1 11" id="KW-1003">Cell membrane</keyword>
<dbReference type="PANTHER" id="PTHR24247">
    <property type="entry name" value="5-HYDROXYTRYPTAMINE RECEPTOR"/>
    <property type="match status" value="1"/>
</dbReference>
<dbReference type="PRINTS" id="PR00243">
    <property type="entry name" value="MUSCARINICR"/>
</dbReference>
<keyword evidence="5 10" id="KW-0297">G-protein coupled receptor</keyword>
<dbReference type="Gene3D" id="1.20.1070.10">
    <property type="entry name" value="Rhodopsin 7-helix transmembrane proteins"/>
    <property type="match status" value="2"/>
</dbReference>
<keyword evidence="9 11" id="KW-0628">Postsynaptic cell membrane</keyword>
<evidence type="ECO:0000256" key="3">
    <source>
        <dbReference type="ARBA" id="ARBA00022989"/>
    </source>
</evidence>
<keyword evidence="4 11" id="KW-0770">Synapse</keyword>
<comment type="subcellular location">
    <subcellularLocation>
        <location evidence="11">Cell membrane</location>
        <topology evidence="11">Multi-pass membrane protein</topology>
    </subcellularLocation>
    <subcellularLocation>
        <location evidence="11">Postsynaptic cell membrane</location>
        <topology evidence="11">Multi-pass membrane protein</topology>
    </subcellularLocation>
</comment>
<feature type="transmembrane region" description="Helical" evidence="11">
    <location>
        <begin position="83"/>
        <end position="109"/>
    </location>
</feature>
<dbReference type="GO" id="GO:0030425">
    <property type="term" value="C:dendrite"/>
    <property type="evidence" value="ECO:0007669"/>
    <property type="project" value="TreeGrafter"/>
</dbReference>
<dbReference type="RefSeq" id="XP_034072037.1">
    <property type="nucleotide sequence ID" value="XM_034216146.1"/>
</dbReference>
<keyword evidence="8 10" id="KW-0807">Transducer</keyword>
<dbReference type="PRINTS" id="PR00237">
    <property type="entry name" value="GPCRRHODOPSN"/>
</dbReference>
<proteinExistence type="inferred from homology"/>
<evidence type="ECO:0000256" key="5">
    <source>
        <dbReference type="ARBA" id="ARBA00023040"/>
    </source>
</evidence>
<name>A0A6P8V479_GYMAC</name>
<feature type="transmembrane region" description="Helical" evidence="11">
    <location>
        <begin position="46"/>
        <end position="71"/>
    </location>
</feature>
<dbReference type="InterPro" id="IPR000276">
    <property type="entry name" value="GPCR_Rhodpsn"/>
</dbReference>
<evidence type="ECO:0000259" key="13">
    <source>
        <dbReference type="PROSITE" id="PS50262"/>
    </source>
</evidence>
<keyword evidence="2 10" id="KW-0812">Transmembrane</keyword>
<dbReference type="GO" id="GO:0045211">
    <property type="term" value="C:postsynaptic membrane"/>
    <property type="evidence" value="ECO:0007669"/>
    <property type="project" value="UniProtKB-SubCell"/>
</dbReference>
<keyword evidence="3 11" id="KW-1133">Transmembrane helix</keyword>
<evidence type="ECO:0000256" key="9">
    <source>
        <dbReference type="ARBA" id="ARBA00023257"/>
    </source>
</evidence>
<feature type="transmembrane region" description="Helical" evidence="11">
    <location>
        <begin position="129"/>
        <end position="151"/>
    </location>
</feature>
<feature type="transmembrane region" description="Helical" evidence="11">
    <location>
        <begin position="163"/>
        <end position="183"/>
    </location>
</feature>
<keyword evidence="6 11" id="KW-0472">Membrane</keyword>
<reference evidence="15" key="1">
    <citation type="submission" date="2025-08" db="UniProtKB">
        <authorList>
            <consortium name="RefSeq"/>
        </authorList>
    </citation>
    <scope>IDENTIFICATION</scope>
</reference>
<evidence type="ECO:0000256" key="8">
    <source>
        <dbReference type="ARBA" id="ARBA00023224"/>
    </source>
</evidence>
<dbReference type="PROSITE" id="PS50262">
    <property type="entry name" value="G_PROTEIN_RECEP_F1_2"/>
    <property type="match status" value="1"/>
</dbReference>